<evidence type="ECO:0000256" key="10">
    <source>
        <dbReference type="ARBA" id="ARBA00023136"/>
    </source>
</evidence>
<dbReference type="PANTHER" id="PTHR45436:SF5">
    <property type="entry name" value="SENSOR HISTIDINE KINASE TRCS"/>
    <property type="match status" value="1"/>
</dbReference>
<keyword evidence="16" id="KW-1185">Reference proteome</keyword>
<dbReference type="Pfam" id="PF00672">
    <property type="entry name" value="HAMP"/>
    <property type="match status" value="1"/>
</dbReference>
<evidence type="ECO:0000256" key="5">
    <source>
        <dbReference type="ARBA" id="ARBA00022679"/>
    </source>
</evidence>
<accession>A0A543B2Q8</accession>
<evidence type="ECO:0000313" key="16">
    <source>
        <dbReference type="Proteomes" id="UP000317043"/>
    </source>
</evidence>
<dbReference type="InterPro" id="IPR003661">
    <property type="entry name" value="HisK_dim/P_dom"/>
</dbReference>
<dbReference type="EC" id="2.7.13.3" evidence="3"/>
<dbReference type="Pfam" id="PF02518">
    <property type="entry name" value="HATPase_c"/>
    <property type="match status" value="1"/>
</dbReference>
<keyword evidence="6 12" id="KW-0812">Transmembrane</keyword>
<evidence type="ECO:0000259" key="14">
    <source>
        <dbReference type="PROSITE" id="PS50885"/>
    </source>
</evidence>
<dbReference type="GO" id="GO:0005886">
    <property type="term" value="C:plasma membrane"/>
    <property type="evidence" value="ECO:0007669"/>
    <property type="project" value="UniProtKB-SubCell"/>
</dbReference>
<gene>
    <name evidence="15" type="ORF">FB566_4703</name>
</gene>
<evidence type="ECO:0000256" key="12">
    <source>
        <dbReference type="SAM" id="Phobius"/>
    </source>
</evidence>
<reference evidence="15 16" key="1">
    <citation type="submission" date="2019-06" db="EMBL/GenBank/DDBJ databases">
        <title>Sequencing the genomes of 1000 actinobacteria strains.</title>
        <authorList>
            <person name="Klenk H.-P."/>
        </authorList>
    </citation>
    <scope>NUCLEOTIDE SEQUENCE [LARGE SCALE GENOMIC DNA]</scope>
    <source>
        <strain evidence="15 16">DSM 45928</strain>
    </source>
</reference>
<dbReference type="SUPFAM" id="SSF47384">
    <property type="entry name" value="Homodimeric domain of signal transducing histidine kinase"/>
    <property type="match status" value="1"/>
</dbReference>
<keyword evidence="5" id="KW-0808">Transferase</keyword>
<feature type="compositionally biased region" description="Polar residues" evidence="11">
    <location>
        <begin position="123"/>
        <end position="133"/>
    </location>
</feature>
<dbReference type="CDD" id="cd06225">
    <property type="entry name" value="HAMP"/>
    <property type="match status" value="1"/>
</dbReference>
<evidence type="ECO:0000256" key="2">
    <source>
        <dbReference type="ARBA" id="ARBA00004236"/>
    </source>
</evidence>
<sequence length="483" mass="51441">MVVAVTLLVVGAVVVAMLSSGLVQREELTAEVTARSIAGQLAAGTPPSLLDLDDDDDDELVQVVDQSGTVVAASPVLADLPRLLSEEETANTRTEPGSAPPTDDDDDDDDDDDWDDDDDDAPSPSQGRIHSPVYLTTITVPGQSDQFRFAAMTATTPTGEEYGVYAGSSLGAQQETIDQLTTSMLLALPAVLLVVAMVTWLVTGRALRPVADIRAELAEITAGDLSRRVPVPRSHDEIHDLATTTNKTLTALETSVTQQRRFIADASHELRSPLAILRAQLEVATNHPQLLDLPATLSDVIRLQSLATDLLLLARLDVGERPPGQRIDFTDLIREEVARRAATDRLPVRLELADDVTVMGVRGHLVRLLVNLVDNAQHHARGGVWVSLEIEPRGGVLLRVADDGSGIPPADRERVFNRFVRLDESRSRDEGGAGLGLAIVHDVVTAHGGSIRVVDSVHGGAEFQVWLPGAGSDGGPVTGGLSG</sequence>
<evidence type="ECO:0000256" key="3">
    <source>
        <dbReference type="ARBA" id="ARBA00012438"/>
    </source>
</evidence>
<feature type="region of interest" description="Disordered" evidence="11">
    <location>
        <begin position="79"/>
        <end position="133"/>
    </location>
</feature>
<proteinExistence type="predicted"/>
<dbReference type="SMART" id="SM00388">
    <property type="entry name" value="HisKA"/>
    <property type="match status" value="1"/>
</dbReference>
<keyword evidence="10 12" id="KW-0472">Membrane</keyword>
<dbReference type="Gene3D" id="6.10.340.10">
    <property type="match status" value="1"/>
</dbReference>
<dbReference type="InterPro" id="IPR003660">
    <property type="entry name" value="HAMP_dom"/>
</dbReference>
<dbReference type="InParanoid" id="A0A543B2Q8"/>
<dbReference type="InterPro" id="IPR050428">
    <property type="entry name" value="TCS_sensor_his_kinase"/>
</dbReference>
<dbReference type="InterPro" id="IPR004358">
    <property type="entry name" value="Sig_transdc_His_kin-like_C"/>
</dbReference>
<dbReference type="PROSITE" id="PS50109">
    <property type="entry name" value="HIS_KIN"/>
    <property type="match status" value="1"/>
</dbReference>
<evidence type="ECO:0000256" key="1">
    <source>
        <dbReference type="ARBA" id="ARBA00000085"/>
    </source>
</evidence>
<dbReference type="InterPro" id="IPR036097">
    <property type="entry name" value="HisK_dim/P_sf"/>
</dbReference>
<dbReference type="PROSITE" id="PS50885">
    <property type="entry name" value="HAMP"/>
    <property type="match status" value="1"/>
</dbReference>
<dbReference type="AlphaFoldDB" id="A0A543B2Q8"/>
<dbReference type="CDD" id="cd00075">
    <property type="entry name" value="HATPase"/>
    <property type="match status" value="1"/>
</dbReference>
<protein>
    <recommendedName>
        <fullName evidence="3">histidine kinase</fullName>
        <ecNumber evidence="3">2.7.13.3</ecNumber>
    </recommendedName>
</protein>
<evidence type="ECO:0000256" key="11">
    <source>
        <dbReference type="SAM" id="MobiDB-lite"/>
    </source>
</evidence>
<dbReference type="PRINTS" id="PR00344">
    <property type="entry name" value="BCTRLSENSOR"/>
</dbReference>
<dbReference type="SMART" id="SM00387">
    <property type="entry name" value="HATPase_c"/>
    <property type="match status" value="1"/>
</dbReference>
<evidence type="ECO:0000256" key="7">
    <source>
        <dbReference type="ARBA" id="ARBA00022777"/>
    </source>
</evidence>
<dbReference type="InterPro" id="IPR036890">
    <property type="entry name" value="HATPase_C_sf"/>
</dbReference>
<evidence type="ECO:0000256" key="8">
    <source>
        <dbReference type="ARBA" id="ARBA00022989"/>
    </source>
</evidence>
<feature type="domain" description="HAMP" evidence="14">
    <location>
        <begin position="204"/>
        <end position="257"/>
    </location>
</feature>
<dbReference type="Proteomes" id="UP000317043">
    <property type="component" value="Unassembled WGS sequence"/>
</dbReference>
<dbReference type="Gene3D" id="3.30.565.10">
    <property type="entry name" value="Histidine kinase-like ATPase, C-terminal domain"/>
    <property type="match status" value="1"/>
</dbReference>
<evidence type="ECO:0000313" key="15">
    <source>
        <dbReference type="EMBL" id="TQL79102.1"/>
    </source>
</evidence>
<comment type="caution">
    <text evidence="15">The sequence shown here is derived from an EMBL/GenBank/DDBJ whole genome shotgun (WGS) entry which is preliminary data.</text>
</comment>
<keyword evidence="7 15" id="KW-0418">Kinase</keyword>
<dbReference type="PANTHER" id="PTHR45436">
    <property type="entry name" value="SENSOR HISTIDINE KINASE YKOH"/>
    <property type="match status" value="1"/>
</dbReference>
<evidence type="ECO:0000256" key="4">
    <source>
        <dbReference type="ARBA" id="ARBA00022553"/>
    </source>
</evidence>
<dbReference type="Pfam" id="PF00512">
    <property type="entry name" value="HisKA"/>
    <property type="match status" value="1"/>
</dbReference>
<dbReference type="Gene3D" id="1.10.287.130">
    <property type="match status" value="1"/>
</dbReference>
<dbReference type="SUPFAM" id="SSF55874">
    <property type="entry name" value="ATPase domain of HSP90 chaperone/DNA topoisomerase II/histidine kinase"/>
    <property type="match status" value="1"/>
</dbReference>
<keyword evidence="4" id="KW-0597">Phosphoprotein</keyword>
<feature type="transmembrane region" description="Helical" evidence="12">
    <location>
        <begin position="184"/>
        <end position="203"/>
    </location>
</feature>
<dbReference type="GO" id="GO:0000155">
    <property type="term" value="F:phosphorelay sensor kinase activity"/>
    <property type="evidence" value="ECO:0007669"/>
    <property type="project" value="InterPro"/>
</dbReference>
<comment type="catalytic activity">
    <reaction evidence="1">
        <text>ATP + protein L-histidine = ADP + protein N-phospho-L-histidine.</text>
        <dbReference type="EC" id="2.7.13.3"/>
    </reaction>
</comment>
<evidence type="ECO:0000256" key="9">
    <source>
        <dbReference type="ARBA" id="ARBA00023012"/>
    </source>
</evidence>
<organism evidence="15 16">
    <name type="scientific">Stackebrandtia endophytica</name>
    <dbReference type="NCBI Taxonomy" id="1496996"/>
    <lineage>
        <taxon>Bacteria</taxon>
        <taxon>Bacillati</taxon>
        <taxon>Actinomycetota</taxon>
        <taxon>Actinomycetes</taxon>
        <taxon>Glycomycetales</taxon>
        <taxon>Glycomycetaceae</taxon>
        <taxon>Stackebrandtia</taxon>
    </lineage>
</organism>
<comment type="subcellular location">
    <subcellularLocation>
        <location evidence="2">Cell membrane</location>
    </subcellularLocation>
</comment>
<feature type="domain" description="Histidine kinase" evidence="13">
    <location>
        <begin position="265"/>
        <end position="471"/>
    </location>
</feature>
<dbReference type="CDD" id="cd00082">
    <property type="entry name" value="HisKA"/>
    <property type="match status" value="1"/>
</dbReference>
<dbReference type="RefSeq" id="WP_246100268.1">
    <property type="nucleotide sequence ID" value="NZ_JBHTGS010000002.1"/>
</dbReference>
<dbReference type="EMBL" id="VFOW01000001">
    <property type="protein sequence ID" value="TQL79102.1"/>
    <property type="molecule type" value="Genomic_DNA"/>
</dbReference>
<name>A0A543B2Q8_9ACTN</name>
<keyword evidence="8 12" id="KW-1133">Transmembrane helix</keyword>
<keyword evidence="9" id="KW-0902">Two-component regulatory system</keyword>
<feature type="compositionally biased region" description="Acidic residues" evidence="11">
    <location>
        <begin position="102"/>
        <end position="121"/>
    </location>
</feature>
<evidence type="ECO:0000256" key="6">
    <source>
        <dbReference type="ARBA" id="ARBA00022692"/>
    </source>
</evidence>
<dbReference type="SMART" id="SM00304">
    <property type="entry name" value="HAMP"/>
    <property type="match status" value="1"/>
</dbReference>
<evidence type="ECO:0000259" key="13">
    <source>
        <dbReference type="PROSITE" id="PS50109"/>
    </source>
</evidence>
<dbReference type="InterPro" id="IPR003594">
    <property type="entry name" value="HATPase_dom"/>
</dbReference>
<dbReference type="SUPFAM" id="SSF158472">
    <property type="entry name" value="HAMP domain-like"/>
    <property type="match status" value="1"/>
</dbReference>
<dbReference type="InterPro" id="IPR005467">
    <property type="entry name" value="His_kinase_dom"/>
</dbReference>